<reference evidence="4 5" key="1">
    <citation type="journal article" date="2015" name="Mol. Biochem. Parasitol.">
        <title>Identification of polymorphic genes for use in assemblage B genotyping assays through comparative genomics of multiple assemblage B Giardia duodenalis isolates.</title>
        <authorList>
            <person name="Wielinga C."/>
            <person name="Thompson R.C."/>
            <person name="Monis P."/>
            <person name="Ryan U."/>
        </authorList>
    </citation>
    <scope>NUCLEOTIDE SEQUENCE [LARGE SCALE GENOMIC DNA]</scope>
    <source>
        <strain evidence="4 5">BAH15c1</strain>
    </source>
</reference>
<evidence type="ECO:0000256" key="1">
    <source>
        <dbReference type="ARBA" id="ARBA00008455"/>
    </source>
</evidence>
<dbReference type="VEuPathDB" id="GiardiaDB:QR46_2488"/>
<dbReference type="InterPro" id="IPR025660">
    <property type="entry name" value="Pept_his_AS"/>
</dbReference>
<dbReference type="SMART" id="SM00645">
    <property type="entry name" value="Pept_C1"/>
    <property type="match status" value="1"/>
</dbReference>
<evidence type="ECO:0000256" key="2">
    <source>
        <dbReference type="ARBA" id="ARBA00023157"/>
    </source>
</evidence>
<keyword evidence="2" id="KW-1015">Disulfide bond</keyword>
<sequence length="315" mass="35499">MITLFIVLTSCLSTQPMLNSRILAHINSLSKHWTAGISEKFRALTRDDIELMTMSHLVHFLDANAHSHLAGRTEKNINYDYPESFDFREEYPQCLLPTYDQGHCGSCWAFASSRAFGDTRCMQGLDPVPVLYSPQYLVSCSLQNMGCTGGTMEDVGDFLRDTGIATDTCVPYVDEDAHWEPCPVSCVDGSPIRTVKLMDFVRYDGNLEAMMEAIAMNGPIHASMMIYEDFMYYQSGIYHFIYGSGCGMHAIELVGYGTDISGDSEAGEEVRVDYWIARNSWGEDWGENGYFRIVRGNNECGIENHSQGFYFRAHE</sequence>
<gene>
    <name evidence="4" type="ORF">QR46_2488</name>
</gene>
<evidence type="ECO:0000259" key="3">
    <source>
        <dbReference type="SMART" id="SM00645"/>
    </source>
</evidence>
<dbReference type="SUPFAM" id="SSF54001">
    <property type="entry name" value="Cysteine proteinases"/>
    <property type="match status" value="1"/>
</dbReference>
<dbReference type="InterPro" id="IPR038765">
    <property type="entry name" value="Papain-like_cys_pep_sf"/>
</dbReference>
<comment type="similarity">
    <text evidence="1">Belongs to the peptidase C1 family.</text>
</comment>
<dbReference type="InterPro" id="IPR025661">
    <property type="entry name" value="Pept_asp_AS"/>
</dbReference>
<protein>
    <submittedName>
        <fullName evidence="4">Cathepsin B-like cysteine proteinase</fullName>
    </submittedName>
</protein>
<dbReference type="GO" id="GO:0006508">
    <property type="term" value="P:proteolysis"/>
    <property type="evidence" value="ECO:0007669"/>
    <property type="project" value="InterPro"/>
</dbReference>
<evidence type="ECO:0000313" key="4">
    <source>
        <dbReference type="EMBL" id="KWX13521.1"/>
    </source>
</evidence>
<proteinExistence type="inferred from homology"/>
<dbReference type="AlphaFoldDB" id="A0A132NTW6"/>
<feature type="domain" description="Peptidase C1A papain C-terminal" evidence="3">
    <location>
        <begin position="81"/>
        <end position="310"/>
    </location>
</feature>
<dbReference type="Gene3D" id="3.90.70.10">
    <property type="entry name" value="Cysteine proteinases"/>
    <property type="match status" value="1"/>
</dbReference>
<comment type="caution">
    <text evidence="4">The sequence shown here is derived from an EMBL/GenBank/DDBJ whole genome shotgun (WGS) entry which is preliminary data.</text>
</comment>
<dbReference type="PROSITE" id="PS00639">
    <property type="entry name" value="THIOL_PROTEASE_HIS"/>
    <property type="match status" value="1"/>
</dbReference>
<evidence type="ECO:0000313" key="5">
    <source>
        <dbReference type="Proteomes" id="UP000070089"/>
    </source>
</evidence>
<dbReference type="GO" id="GO:0008234">
    <property type="term" value="F:cysteine-type peptidase activity"/>
    <property type="evidence" value="ECO:0007669"/>
    <property type="project" value="InterPro"/>
</dbReference>
<dbReference type="InterPro" id="IPR000668">
    <property type="entry name" value="Peptidase_C1A_C"/>
</dbReference>
<organism evidence="4 5">
    <name type="scientific">Giardia duodenalis assemblage B</name>
    <dbReference type="NCBI Taxonomy" id="1394984"/>
    <lineage>
        <taxon>Eukaryota</taxon>
        <taxon>Metamonada</taxon>
        <taxon>Diplomonadida</taxon>
        <taxon>Hexamitidae</taxon>
        <taxon>Giardiinae</taxon>
        <taxon>Giardia</taxon>
    </lineage>
</organism>
<accession>A0A132NTW6</accession>
<dbReference type="PANTHER" id="PTHR12411">
    <property type="entry name" value="CYSTEINE PROTEASE FAMILY C1-RELATED"/>
    <property type="match status" value="1"/>
</dbReference>
<dbReference type="PROSITE" id="PS00139">
    <property type="entry name" value="THIOL_PROTEASE_CYS"/>
    <property type="match status" value="1"/>
</dbReference>
<dbReference type="OrthoDB" id="3789175at2759"/>
<dbReference type="Proteomes" id="UP000070089">
    <property type="component" value="Unassembled WGS sequence"/>
</dbReference>
<dbReference type="EMBL" id="JXTI01000066">
    <property type="protein sequence ID" value="KWX13521.1"/>
    <property type="molecule type" value="Genomic_DNA"/>
</dbReference>
<dbReference type="Pfam" id="PF00112">
    <property type="entry name" value="Peptidase_C1"/>
    <property type="match status" value="1"/>
</dbReference>
<dbReference type="PROSITE" id="PS00640">
    <property type="entry name" value="THIOL_PROTEASE_ASN"/>
    <property type="match status" value="1"/>
</dbReference>
<dbReference type="PRINTS" id="PR00705">
    <property type="entry name" value="PAPAIN"/>
</dbReference>
<dbReference type="InterPro" id="IPR013128">
    <property type="entry name" value="Peptidase_C1A"/>
</dbReference>
<name>A0A132NTW6_GIAIN</name>
<dbReference type="CDD" id="cd02620">
    <property type="entry name" value="Peptidase_C1A_CathepsinB"/>
    <property type="match status" value="1"/>
</dbReference>
<dbReference type="InterPro" id="IPR000169">
    <property type="entry name" value="Pept_cys_AS"/>
</dbReference>